<keyword evidence="1" id="KW-0677">Repeat</keyword>
<feature type="repeat" description="PPR" evidence="2">
    <location>
        <begin position="173"/>
        <end position="207"/>
    </location>
</feature>
<evidence type="ECO:0008006" key="5">
    <source>
        <dbReference type="Google" id="ProtNLM"/>
    </source>
</evidence>
<name>A0A822YF21_NELNU</name>
<keyword evidence="4" id="KW-1185">Reference proteome</keyword>
<dbReference type="GO" id="GO:0003723">
    <property type="term" value="F:RNA binding"/>
    <property type="evidence" value="ECO:0007669"/>
    <property type="project" value="InterPro"/>
</dbReference>
<dbReference type="EMBL" id="DUZY01000002">
    <property type="protein sequence ID" value="DAD29849.1"/>
    <property type="molecule type" value="Genomic_DNA"/>
</dbReference>
<dbReference type="Proteomes" id="UP000607653">
    <property type="component" value="Unassembled WGS sequence"/>
</dbReference>
<dbReference type="FunFam" id="1.25.40.10:FF:000144">
    <property type="entry name" value="Pentatricopeptide repeat-containing protein, mitochondrial"/>
    <property type="match status" value="1"/>
</dbReference>
<dbReference type="Gene3D" id="1.25.40.10">
    <property type="entry name" value="Tetratricopeptide repeat domain"/>
    <property type="match status" value="3"/>
</dbReference>
<gene>
    <name evidence="3" type="ORF">HUJ06_031317</name>
</gene>
<evidence type="ECO:0000256" key="1">
    <source>
        <dbReference type="ARBA" id="ARBA00022737"/>
    </source>
</evidence>
<dbReference type="FunFam" id="1.25.40.10:FF:000344">
    <property type="entry name" value="Pentatricopeptide repeat-containing protein"/>
    <property type="match status" value="1"/>
</dbReference>
<accession>A0A822YF21</accession>
<dbReference type="PANTHER" id="PTHR47926:SF357">
    <property type="entry name" value="PENTATRICOPEPTIDE REPEAT-CONTAINING PROTEIN"/>
    <property type="match status" value="1"/>
</dbReference>
<reference evidence="3 4" key="1">
    <citation type="journal article" date="2020" name="Mol. Biol. Evol.">
        <title>Distinct Expression and Methylation Patterns for Genes with Different Fates following a Single Whole-Genome Duplication in Flowering Plants.</title>
        <authorList>
            <person name="Shi T."/>
            <person name="Rahmani R.S."/>
            <person name="Gugger P.F."/>
            <person name="Wang M."/>
            <person name="Li H."/>
            <person name="Zhang Y."/>
            <person name="Li Z."/>
            <person name="Wang Q."/>
            <person name="Van de Peer Y."/>
            <person name="Marchal K."/>
            <person name="Chen J."/>
        </authorList>
    </citation>
    <scope>NUCLEOTIDE SEQUENCE [LARGE SCALE GENOMIC DNA]</scope>
    <source>
        <tissue evidence="3">Leaf</tissue>
    </source>
</reference>
<dbReference type="InterPro" id="IPR002885">
    <property type="entry name" value="PPR_rpt"/>
</dbReference>
<organism evidence="3 4">
    <name type="scientific">Nelumbo nucifera</name>
    <name type="common">Sacred lotus</name>
    <dbReference type="NCBI Taxonomy" id="4432"/>
    <lineage>
        <taxon>Eukaryota</taxon>
        <taxon>Viridiplantae</taxon>
        <taxon>Streptophyta</taxon>
        <taxon>Embryophyta</taxon>
        <taxon>Tracheophyta</taxon>
        <taxon>Spermatophyta</taxon>
        <taxon>Magnoliopsida</taxon>
        <taxon>Proteales</taxon>
        <taxon>Nelumbonaceae</taxon>
        <taxon>Nelumbo</taxon>
    </lineage>
</organism>
<dbReference type="GO" id="GO:0009451">
    <property type="term" value="P:RNA modification"/>
    <property type="evidence" value="ECO:0007669"/>
    <property type="project" value="InterPro"/>
</dbReference>
<comment type="caution">
    <text evidence="3">The sequence shown here is derived from an EMBL/GenBank/DDBJ whole genome shotgun (WGS) entry which is preliminary data.</text>
</comment>
<dbReference type="Pfam" id="PF01535">
    <property type="entry name" value="PPR"/>
    <property type="match status" value="2"/>
</dbReference>
<feature type="repeat" description="PPR" evidence="2">
    <location>
        <begin position="274"/>
        <end position="308"/>
    </location>
</feature>
<evidence type="ECO:0000256" key="2">
    <source>
        <dbReference type="PROSITE-ProRule" id="PRU00708"/>
    </source>
</evidence>
<protein>
    <recommendedName>
        <fullName evidence="5">Pentatricopeptide repeat-containing protein</fullName>
    </recommendedName>
</protein>
<sequence>MEMYVLPNILPFTRKLHRQRVHSLASIHIAAETQQAHALGPLATYCESKAFSYARQLFGETYHWDLISATSIIGLFARHNRHKEAIDIFSRMLVLDTRSNGFTFGPVIHSYTATGNITTAKQLHACATKVGLHSDVFVGSSLLDSYAKLTTTEEAQRAFQDIDNPNVEMPDRNVVSWNAVIGGYSQMGHNEEAVNLFVEMIREGLRPNESTFPCVLSAAANIAALGMGKSFHACAIKSLGKHDVFVGNSLINFYAKCGSMEDGLLAFDRLAQRSIVSWNSLICGYAQNGRGKEAIDYFRRMKASGFKPNSVTLLSFVGMQPRRPC</sequence>
<dbReference type="InterPro" id="IPR046960">
    <property type="entry name" value="PPR_At4g14850-like_plant"/>
</dbReference>
<dbReference type="AlphaFoldDB" id="A0A822YF21"/>
<dbReference type="Pfam" id="PF13041">
    <property type="entry name" value="PPR_2"/>
    <property type="match status" value="2"/>
</dbReference>
<evidence type="ECO:0000313" key="4">
    <source>
        <dbReference type="Proteomes" id="UP000607653"/>
    </source>
</evidence>
<dbReference type="InterPro" id="IPR011990">
    <property type="entry name" value="TPR-like_helical_dom_sf"/>
</dbReference>
<proteinExistence type="predicted"/>
<dbReference type="PROSITE" id="PS51375">
    <property type="entry name" value="PPR"/>
    <property type="match status" value="2"/>
</dbReference>
<dbReference type="PANTHER" id="PTHR47926">
    <property type="entry name" value="PENTATRICOPEPTIDE REPEAT-CONTAINING PROTEIN"/>
    <property type="match status" value="1"/>
</dbReference>
<dbReference type="NCBIfam" id="TIGR00756">
    <property type="entry name" value="PPR"/>
    <property type="match status" value="2"/>
</dbReference>
<evidence type="ECO:0000313" key="3">
    <source>
        <dbReference type="EMBL" id="DAD29849.1"/>
    </source>
</evidence>